<dbReference type="Proteomes" id="UP001566132">
    <property type="component" value="Unassembled WGS sequence"/>
</dbReference>
<comment type="caution">
    <text evidence="2">The sequence shown here is derived from an EMBL/GenBank/DDBJ whole genome shotgun (WGS) entry which is preliminary data.</text>
</comment>
<dbReference type="SUPFAM" id="SSF57756">
    <property type="entry name" value="Retrovirus zinc finger-like domains"/>
    <property type="match status" value="1"/>
</dbReference>
<dbReference type="Gene3D" id="4.10.60.10">
    <property type="entry name" value="Zinc finger, CCHC-type"/>
    <property type="match status" value="1"/>
</dbReference>
<protein>
    <recommendedName>
        <fullName evidence="4">CCHC-type domain-containing protein</fullName>
    </recommendedName>
</protein>
<feature type="compositionally biased region" description="Low complexity" evidence="1">
    <location>
        <begin position="184"/>
        <end position="198"/>
    </location>
</feature>
<evidence type="ECO:0000313" key="2">
    <source>
        <dbReference type="EMBL" id="KAL1493933.1"/>
    </source>
</evidence>
<feature type="compositionally biased region" description="Polar residues" evidence="1">
    <location>
        <begin position="277"/>
        <end position="319"/>
    </location>
</feature>
<feature type="region of interest" description="Disordered" evidence="1">
    <location>
        <begin position="222"/>
        <end position="319"/>
    </location>
</feature>
<sequence>MSIPDSRLGSAMSPIYNLKDIFMLIPEYDGDPISLNSFLNACNTAYSICSGDQHIFLIIRIKNQLRGRAAQLINSRDLNQWEEISNLLNIHFGDPRDINSLILDLQKLKQLPQENPITFCNRGPKVSAIGSNRNMTLNTLLTGLEPKIGQIIRASSPNSIVDAVQRIKREMQLSYFEDQRSNIRSQSNSKPSPSRSQKFCNYCRKPGHLISECRTKVRNDSHRQNFGNQQSSNTHQNPFNSRQGQNFNRFNSYNPNPSNSNFKAHQGYPGQFPKPSYQGTSVQRANHISHDVSQPSTSNQSDVTNENFRSTASEPLEPSVNQLQISVEPRVEKICKLTSRNLTDIDAFVHGQEIKKIYIPHAIVHVDKKGEFLTTVLNSNETEQTVSFDNLKLEPYTEEISDNLGNRMVDNTFRTFNLSLDKEFQNYKQAKHKPPDIIKEVKTDLFSIPEKYCHDIRMPGYHFCHTQHS</sequence>
<feature type="region of interest" description="Disordered" evidence="1">
    <location>
        <begin position="178"/>
        <end position="199"/>
    </location>
</feature>
<dbReference type="AlphaFoldDB" id="A0ABD1EGZ4"/>
<reference evidence="2 3" key="1">
    <citation type="submission" date="2024-05" db="EMBL/GenBank/DDBJ databases">
        <title>Genetic variation in Jamaican populations of the coffee berry borer (Hypothenemus hampei).</title>
        <authorList>
            <person name="Errbii M."/>
            <person name="Myrie A."/>
        </authorList>
    </citation>
    <scope>NUCLEOTIDE SEQUENCE [LARGE SCALE GENOMIC DNA]</scope>
    <source>
        <strain evidence="2">JA-Hopewell-2020-01-JO</strain>
        <tissue evidence="2">Whole body</tissue>
    </source>
</reference>
<evidence type="ECO:0008006" key="4">
    <source>
        <dbReference type="Google" id="ProtNLM"/>
    </source>
</evidence>
<evidence type="ECO:0000256" key="1">
    <source>
        <dbReference type="SAM" id="MobiDB-lite"/>
    </source>
</evidence>
<proteinExistence type="predicted"/>
<feature type="compositionally biased region" description="Low complexity" evidence="1">
    <location>
        <begin position="246"/>
        <end position="262"/>
    </location>
</feature>
<name>A0ABD1EGZ4_HYPHA</name>
<accession>A0ABD1EGZ4</accession>
<gene>
    <name evidence="2" type="ORF">ABEB36_009613</name>
</gene>
<evidence type="ECO:0000313" key="3">
    <source>
        <dbReference type="Proteomes" id="UP001566132"/>
    </source>
</evidence>
<feature type="compositionally biased region" description="Polar residues" evidence="1">
    <location>
        <begin position="224"/>
        <end position="245"/>
    </location>
</feature>
<organism evidence="2 3">
    <name type="scientific">Hypothenemus hampei</name>
    <name type="common">Coffee berry borer</name>
    <dbReference type="NCBI Taxonomy" id="57062"/>
    <lineage>
        <taxon>Eukaryota</taxon>
        <taxon>Metazoa</taxon>
        <taxon>Ecdysozoa</taxon>
        <taxon>Arthropoda</taxon>
        <taxon>Hexapoda</taxon>
        <taxon>Insecta</taxon>
        <taxon>Pterygota</taxon>
        <taxon>Neoptera</taxon>
        <taxon>Endopterygota</taxon>
        <taxon>Coleoptera</taxon>
        <taxon>Polyphaga</taxon>
        <taxon>Cucujiformia</taxon>
        <taxon>Curculionidae</taxon>
        <taxon>Scolytinae</taxon>
        <taxon>Hypothenemus</taxon>
    </lineage>
</organism>
<dbReference type="InterPro" id="IPR036875">
    <property type="entry name" value="Znf_CCHC_sf"/>
</dbReference>
<keyword evidence="3" id="KW-1185">Reference proteome</keyword>
<dbReference type="EMBL" id="JBDJPC010000007">
    <property type="protein sequence ID" value="KAL1493933.1"/>
    <property type="molecule type" value="Genomic_DNA"/>
</dbReference>